<dbReference type="PANTHER" id="PTHR20859">
    <property type="entry name" value="INTERFERON/INTERLEUKIN RECEPTOR"/>
    <property type="match status" value="1"/>
</dbReference>
<organism evidence="9 10">
    <name type="scientific">Carassius auratus</name>
    <name type="common">Goldfish</name>
    <dbReference type="NCBI Taxonomy" id="7957"/>
    <lineage>
        <taxon>Eukaryota</taxon>
        <taxon>Metazoa</taxon>
        <taxon>Chordata</taxon>
        <taxon>Craniata</taxon>
        <taxon>Vertebrata</taxon>
        <taxon>Euteleostomi</taxon>
        <taxon>Actinopterygii</taxon>
        <taxon>Neopterygii</taxon>
        <taxon>Teleostei</taxon>
        <taxon>Ostariophysi</taxon>
        <taxon>Cypriniformes</taxon>
        <taxon>Cyprinidae</taxon>
        <taxon>Cyprininae</taxon>
        <taxon>Carassius</taxon>
    </lineage>
</organism>
<feature type="compositionally biased region" description="Polar residues" evidence="5">
    <location>
        <begin position="362"/>
        <end position="378"/>
    </location>
</feature>
<accession>A0A6P6LYW2</accession>
<evidence type="ECO:0000256" key="4">
    <source>
        <dbReference type="ARBA" id="ARBA00023170"/>
    </source>
</evidence>
<sequence>MDSSLLIALCLLWTRTSGSFVEGPPEPRNVHFYSENLRNIVRWTPGEGSPNNTVYTVEYAIYGDEEESGSGQVKWRSVEHCTSITQNECDVSQETFDLDEEYYARVRAVSTDTQSAWTEITSRFSPELHTIVGAPLLELSVLKNYIDVTIKGPFRWRTKKTKKEKSLLKIFPHMIYNVSVFNGRSGHTNYRRLKNGNLTLGPLDFSTQLCVIVQAQSESRPLAYKPSKRLCVETPRDPFRDQLLASLLGGVLPSALCLCVLAVLGGLVHCYITDHRQRLPKSTHMVGLSGKQHTFQPQVPHTVIFNVMKFGDEPMAVPQLMSSEDRSTLDEQVQAQSTDQQPLVCYTLQHAPPPLADPPDTDSVSVHSDPPDTNSVSVHSDPPDTDSVSVHSDPPDTDSVSVHSEAQHSEAVDYGIVLPAAFAAPYRTQVHTVPPVDEPHDEDQAQIFLDWSPETQELKIPLMGLLGLEDDQLQTEAVTLLPNIILRQTSGESYESEDDFTKMERDWGLVISSPD</sequence>
<keyword evidence="2 7" id="KW-0732">Signal</keyword>
<dbReference type="Pfam" id="PF01108">
    <property type="entry name" value="Tissue_fac"/>
    <property type="match status" value="1"/>
</dbReference>
<evidence type="ECO:0000313" key="10">
    <source>
        <dbReference type="RefSeq" id="XP_026089674.1"/>
    </source>
</evidence>
<keyword evidence="4 10" id="KW-0675">Receptor</keyword>
<dbReference type="InterPro" id="IPR036116">
    <property type="entry name" value="FN3_sf"/>
</dbReference>
<feature type="chain" id="PRO_5027730467" evidence="7">
    <location>
        <begin position="19"/>
        <end position="515"/>
    </location>
</feature>
<feature type="domain" description="Fibronectin type-III" evidence="8">
    <location>
        <begin position="24"/>
        <end position="128"/>
    </location>
</feature>
<dbReference type="RefSeq" id="XP_026089674.1">
    <property type="nucleotide sequence ID" value="XM_026233889.1"/>
</dbReference>
<evidence type="ECO:0000256" key="6">
    <source>
        <dbReference type="SAM" id="Phobius"/>
    </source>
</evidence>
<dbReference type="Pfam" id="PF09294">
    <property type="entry name" value="Interfer-bind"/>
    <property type="match status" value="1"/>
</dbReference>
<dbReference type="Proteomes" id="UP000515129">
    <property type="component" value="Chromosome 45"/>
</dbReference>
<dbReference type="Gene3D" id="2.60.40.10">
    <property type="entry name" value="Immunoglobulins"/>
    <property type="match status" value="2"/>
</dbReference>
<evidence type="ECO:0000256" key="3">
    <source>
        <dbReference type="ARBA" id="ARBA00023157"/>
    </source>
</evidence>
<dbReference type="PANTHER" id="PTHR20859:SF86">
    <property type="entry name" value="INTERLEUKIN-20 RECEPTOR SUBUNIT ALPHA"/>
    <property type="match status" value="1"/>
</dbReference>
<keyword evidence="3" id="KW-1015">Disulfide bond</keyword>
<dbReference type="AlphaFoldDB" id="A0A6P6LYW2"/>
<keyword evidence="6" id="KW-1133">Transmembrane helix</keyword>
<dbReference type="InterPro" id="IPR013783">
    <property type="entry name" value="Ig-like_fold"/>
</dbReference>
<evidence type="ECO:0000256" key="1">
    <source>
        <dbReference type="ARBA" id="ARBA00005399"/>
    </source>
</evidence>
<feature type="region of interest" description="Disordered" evidence="5">
    <location>
        <begin position="349"/>
        <end position="406"/>
    </location>
</feature>
<dbReference type="CDD" id="cd00063">
    <property type="entry name" value="FN3"/>
    <property type="match status" value="1"/>
</dbReference>
<keyword evidence="9" id="KW-1185">Reference proteome</keyword>
<dbReference type="OrthoDB" id="9909056at2759"/>
<dbReference type="GO" id="GO:0005886">
    <property type="term" value="C:plasma membrane"/>
    <property type="evidence" value="ECO:0007669"/>
    <property type="project" value="TreeGrafter"/>
</dbReference>
<comment type="similarity">
    <text evidence="1">Belongs to the type II cytokine receptor family.</text>
</comment>
<protein>
    <submittedName>
        <fullName evidence="10">Interleukin-20 receptor subunit alpha</fullName>
    </submittedName>
</protein>
<dbReference type="GO" id="GO:0004896">
    <property type="term" value="F:cytokine receptor activity"/>
    <property type="evidence" value="ECO:0007669"/>
    <property type="project" value="TreeGrafter"/>
</dbReference>
<dbReference type="PROSITE" id="PS50853">
    <property type="entry name" value="FN3"/>
    <property type="match status" value="1"/>
</dbReference>
<gene>
    <name evidence="10" type="primary">il20ra</name>
</gene>
<evidence type="ECO:0000313" key="9">
    <source>
        <dbReference type="Proteomes" id="UP000515129"/>
    </source>
</evidence>
<keyword evidence="6" id="KW-0472">Membrane</keyword>
<dbReference type="InterPro" id="IPR015373">
    <property type="entry name" value="Interferon/interleukin_rcp_dom"/>
</dbReference>
<dbReference type="CTD" id="53832"/>
<name>A0A6P6LYW2_CARAU</name>
<dbReference type="SUPFAM" id="SSF49265">
    <property type="entry name" value="Fibronectin type III"/>
    <property type="match status" value="2"/>
</dbReference>
<feature type="transmembrane region" description="Helical" evidence="6">
    <location>
        <begin position="243"/>
        <end position="272"/>
    </location>
</feature>
<evidence type="ECO:0000256" key="5">
    <source>
        <dbReference type="SAM" id="MobiDB-lite"/>
    </source>
</evidence>
<dbReference type="InterPro" id="IPR003961">
    <property type="entry name" value="FN3_dom"/>
</dbReference>
<proteinExistence type="inferred from homology"/>
<evidence type="ECO:0000259" key="8">
    <source>
        <dbReference type="PROSITE" id="PS50853"/>
    </source>
</evidence>
<evidence type="ECO:0000256" key="2">
    <source>
        <dbReference type="ARBA" id="ARBA00022729"/>
    </source>
</evidence>
<keyword evidence="6" id="KW-0812">Transmembrane</keyword>
<dbReference type="InterPro" id="IPR050650">
    <property type="entry name" value="Type-II_Cytokine-TF_Rcpt"/>
</dbReference>
<reference evidence="10" key="1">
    <citation type="submission" date="2025-08" db="UniProtKB">
        <authorList>
            <consortium name="RefSeq"/>
        </authorList>
    </citation>
    <scope>IDENTIFICATION</scope>
    <source>
        <strain evidence="10">Wakin</strain>
        <tissue evidence="10">Muscle</tissue>
    </source>
</reference>
<dbReference type="KEGG" id="caua:113063464"/>
<evidence type="ECO:0000256" key="7">
    <source>
        <dbReference type="SAM" id="SignalP"/>
    </source>
</evidence>
<dbReference type="FunFam" id="2.60.40.10:FF:000348">
    <property type="entry name" value="Interleukin 20 receptor subunit alpha"/>
    <property type="match status" value="1"/>
</dbReference>
<feature type="signal peptide" evidence="7">
    <location>
        <begin position="1"/>
        <end position="18"/>
    </location>
</feature>